<organism evidence="2 3">
    <name type="scientific">Glycomyces sambucus</name>
    <dbReference type="NCBI Taxonomy" id="380244"/>
    <lineage>
        <taxon>Bacteria</taxon>
        <taxon>Bacillati</taxon>
        <taxon>Actinomycetota</taxon>
        <taxon>Actinomycetes</taxon>
        <taxon>Glycomycetales</taxon>
        <taxon>Glycomycetaceae</taxon>
        <taxon>Glycomyces</taxon>
    </lineage>
</organism>
<reference evidence="3" key="1">
    <citation type="submission" date="2016-10" db="EMBL/GenBank/DDBJ databases">
        <authorList>
            <person name="Varghese N."/>
            <person name="Submissions S."/>
        </authorList>
    </citation>
    <scope>NUCLEOTIDE SEQUENCE [LARGE SCALE GENOMIC DNA]</scope>
    <source>
        <strain evidence="3">CGMCC 4.3147</strain>
    </source>
</reference>
<gene>
    <name evidence="2" type="ORF">SAMN05216298_3016</name>
</gene>
<protein>
    <submittedName>
        <fullName evidence="2">Uncharacterized protein</fullName>
    </submittedName>
</protein>
<name>A0A1G9I489_9ACTN</name>
<accession>A0A1G9I489</accession>
<feature type="transmembrane region" description="Helical" evidence="1">
    <location>
        <begin position="136"/>
        <end position="157"/>
    </location>
</feature>
<evidence type="ECO:0000313" key="3">
    <source>
        <dbReference type="Proteomes" id="UP000198662"/>
    </source>
</evidence>
<keyword evidence="1" id="KW-1133">Transmembrane helix</keyword>
<dbReference type="AlphaFoldDB" id="A0A1G9I489"/>
<evidence type="ECO:0000313" key="2">
    <source>
        <dbReference type="EMBL" id="SDL19886.1"/>
    </source>
</evidence>
<evidence type="ECO:0000256" key="1">
    <source>
        <dbReference type="SAM" id="Phobius"/>
    </source>
</evidence>
<keyword evidence="1" id="KW-0812">Transmembrane</keyword>
<dbReference type="STRING" id="380244.SAMN05216298_3016"/>
<dbReference type="RefSeq" id="WP_091050412.1">
    <property type="nucleotide sequence ID" value="NZ_FNGF01000004.1"/>
</dbReference>
<keyword evidence="3" id="KW-1185">Reference proteome</keyword>
<feature type="transmembrane region" description="Helical" evidence="1">
    <location>
        <begin position="98"/>
        <end position="116"/>
    </location>
</feature>
<keyword evidence="1" id="KW-0472">Membrane</keyword>
<dbReference type="EMBL" id="FNGF01000004">
    <property type="protein sequence ID" value="SDL19886.1"/>
    <property type="molecule type" value="Genomic_DNA"/>
</dbReference>
<proteinExistence type="predicted"/>
<sequence length="167" mass="16990">MSHAAPFPPARMPGLTSTAVVLLWVLLGVGACGSVYLPVSGYFTTAWADDGLEPGLGAVIAVSSAVLLALTVARGLFAVRIRRRSARARTGAIAAESVGLAVALASWFVAGALAPVTSTTDTGAGLETTTSYGPNVVAIAYTCPGIILSILVIVFLSTAPSRGWCDR</sequence>
<dbReference type="Proteomes" id="UP000198662">
    <property type="component" value="Unassembled WGS sequence"/>
</dbReference>
<feature type="transmembrane region" description="Helical" evidence="1">
    <location>
        <begin position="55"/>
        <end position="77"/>
    </location>
</feature>